<evidence type="ECO:0000259" key="1">
    <source>
        <dbReference type="Pfam" id="PF12680"/>
    </source>
</evidence>
<name>A0A6G6WKI6_9ACTN</name>
<gene>
    <name evidence="2" type="ORF">G5V58_25085</name>
</gene>
<dbReference type="InterPro" id="IPR032710">
    <property type="entry name" value="NTF2-like_dom_sf"/>
</dbReference>
<evidence type="ECO:0000313" key="3">
    <source>
        <dbReference type="Proteomes" id="UP000502996"/>
    </source>
</evidence>
<dbReference type="KEGG" id="nano:G5V58_25085"/>
<sequence>MTEQLPAPIRAVVDATNAGDTEAFVAAFTDDATINDWGREFTGHDGARSWDRTDNIGVHAHFEVEDVVAGPGPDEYTVTLTVTSQRFNGTGPVRFTVRDGLVSALRIDPS</sequence>
<dbReference type="SUPFAM" id="SSF54427">
    <property type="entry name" value="NTF2-like"/>
    <property type="match status" value="1"/>
</dbReference>
<feature type="domain" description="SnoaL-like" evidence="1">
    <location>
        <begin position="9"/>
        <end position="103"/>
    </location>
</feature>
<reference evidence="2 3" key="1">
    <citation type="submission" date="2020-02" db="EMBL/GenBank/DDBJ databases">
        <title>Full genome sequence of Nocardioides sp. R-3366.</title>
        <authorList>
            <person name="Im W.-T."/>
        </authorList>
    </citation>
    <scope>NUCLEOTIDE SEQUENCE [LARGE SCALE GENOMIC DNA]</scope>
    <source>
        <strain evidence="2 3">R-3366</strain>
    </source>
</reference>
<evidence type="ECO:0000313" key="2">
    <source>
        <dbReference type="EMBL" id="QIG45580.1"/>
    </source>
</evidence>
<dbReference type="EMBL" id="CP049257">
    <property type="protein sequence ID" value="QIG45580.1"/>
    <property type="molecule type" value="Genomic_DNA"/>
</dbReference>
<organism evidence="2 3">
    <name type="scientific">Nocardioides anomalus</name>
    <dbReference type="NCBI Taxonomy" id="2712223"/>
    <lineage>
        <taxon>Bacteria</taxon>
        <taxon>Bacillati</taxon>
        <taxon>Actinomycetota</taxon>
        <taxon>Actinomycetes</taxon>
        <taxon>Propionibacteriales</taxon>
        <taxon>Nocardioidaceae</taxon>
        <taxon>Nocardioides</taxon>
    </lineage>
</organism>
<proteinExistence type="predicted"/>
<dbReference type="Proteomes" id="UP000502996">
    <property type="component" value="Chromosome"/>
</dbReference>
<keyword evidence="3" id="KW-1185">Reference proteome</keyword>
<dbReference type="InterPro" id="IPR037401">
    <property type="entry name" value="SnoaL-like"/>
</dbReference>
<dbReference type="RefSeq" id="WP_165238304.1">
    <property type="nucleotide sequence ID" value="NZ_CP049257.1"/>
</dbReference>
<accession>A0A6G6WKI6</accession>
<protein>
    <submittedName>
        <fullName evidence="2">Nuclear transport factor 2 family protein</fullName>
    </submittedName>
</protein>
<dbReference type="AlphaFoldDB" id="A0A6G6WKI6"/>
<dbReference type="Gene3D" id="3.10.450.50">
    <property type="match status" value="1"/>
</dbReference>
<dbReference type="Pfam" id="PF12680">
    <property type="entry name" value="SnoaL_2"/>
    <property type="match status" value="1"/>
</dbReference>